<dbReference type="EMBL" id="JAHRHJ020000002">
    <property type="protein sequence ID" value="KAH9325401.1"/>
    <property type="molecule type" value="Genomic_DNA"/>
</dbReference>
<name>A0AA38LIT9_TAXCH</name>
<evidence type="ECO:0000313" key="2">
    <source>
        <dbReference type="EMBL" id="KAH9325401.1"/>
    </source>
</evidence>
<dbReference type="AlphaFoldDB" id="A0AA38LIT9"/>
<dbReference type="Proteomes" id="UP000824469">
    <property type="component" value="Unassembled WGS sequence"/>
</dbReference>
<comment type="caution">
    <text evidence="2">The sequence shown here is derived from an EMBL/GenBank/DDBJ whole genome shotgun (WGS) entry which is preliminary data.</text>
</comment>
<feature type="non-terminal residue" evidence="2">
    <location>
        <position position="58"/>
    </location>
</feature>
<feature type="compositionally biased region" description="Basic and acidic residues" evidence="1">
    <location>
        <begin position="18"/>
        <end position="28"/>
    </location>
</feature>
<proteinExistence type="predicted"/>
<protein>
    <submittedName>
        <fullName evidence="2">Uncharacterized protein</fullName>
    </submittedName>
</protein>
<reference evidence="2 3" key="1">
    <citation type="journal article" date="2021" name="Nat. Plants">
        <title>The Taxus genome provides insights into paclitaxel biosynthesis.</title>
        <authorList>
            <person name="Xiong X."/>
            <person name="Gou J."/>
            <person name="Liao Q."/>
            <person name="Li Y."/>
            <person name="Zhou Q."/>
            <person name="Bi G."/>
            <person name="Li C."/>
            <person name="Du R."/>
            <person name="Wang X."/>
            <person name="Sun T."/>
            <person name="Guo L."/>
            <person name="Liang H."/>
            <person name="Lu P."/>
            <person name="Wu Y."/>
            <person name="Zhang Z."/>
            <person name="Ro D.K."/>
            <person name="Shang Y."/>
            <person name="Huang S."/>
            <person name="Yan J."/>
        </authorList>
    </citation>
    <scope>NUCLEOTIDE SEQUENCE [LARGE SCALE GENOMIC DNA]</scope>
    <source>
        <strain evidence="2">Ta-2019</strain>
    </source>
</reference>
<sequence length="58" mass="6543">DDGNHGDQVADQDNTMEEVEHTHQENKEASYLSDLGDCFDREEPMEITSFSPPSSTQK</sequence>
<gene>
    <name evidence="2" type="ORF">KI387_005579</name>
</gene>
<keyword evidence="3" id="KW-1185">Reference proteome</keyword>
<accession>A0AA38LIT9</accession>
<organism evidence="2 3">
    <name type="scientific">Taxus chinensis</name>
    <name type="common">Chinese yew</name>
    <name type="synonym">Taxus wallichiana var. chinensis</name>
    <dbReference type="NCBI Taxonomy" id="29808"/>
    <lineage>
        <taxon>Eukaryota</taxon>
        <taxon>Viridiplantae</taxon>
        <taxon>Streptophyta</taxon>
        <taxon>Embryophyta</taxon>
        <taxon>Tracheophyta</taxon>
        <taxon>Spermatophyta</taxon>
        <taxon>Pinopsida</taxon>
        <taxon>Pinidae</taxon>
        <taxon>Conifers II</taxon>
        <taxon>Cupressales</taxon>
        <taxon>Taxaceae</taxon>
        <taxon>Taxus</taxon>
    </lineage>
</organism>
<evidence type="ECO:0000313" key="3">
    <source>
        <dbReference type="Proteomes" id="UP000824469"/>
    </source>
</evidence>
<feature type="non-terminal residue" evidence="2">
    <location>
        <position position="1"/>
    </location>
</feature>
<feature type="compositionally biased region" description="Polar residues" evidence="1">
    <location>
        <begin position="48"/>
        <end position="58"/>
    </location>
</feature>
<evidence type="ECO:0000256" key="1">
    <source>
        <dbReference type="SAM" id="MobiDB-lite"/>
    </source>
</evidence>
<feature type="region of interest" description="Disordered" evidence="1">
    <location>
        <begin position="1"/>
        <end position="58"/>
    </location>
</feature>